<sequence>MTDLRQDQAQIGDVLIRYATGIDQRDWDLFRTCWTPDVVADYGEIGEFRGIDAITDFMVASHLAMGPTHHRLTNFAINVGVGGDDDWAEVRSYVHAVLIAVPGDSSSWIDVVGHYDDRFIRMADGWRISHRAAYMARMMTAAGHTDGSPRIRR</sequence>
<accession>A0A318H841</accession>
<name>A0A318H841_9MYCO</name>
<dbReference type="Gene3D" id="3.10.450.50">
    <property type="match status" value="1"/>
</dbReference>
<dbReference type="SUPFAM" id="SSF54427">
    <property type="entry name" value="NTF2-like"/>
    <property type="match status" value="1"/>
</dbReference>
<organism evidence="2 3">
    <name type="scientific">Mycolicibacterium moriokaense</name>
    <dbReference type="NCBI Taxonomy" id="39691"/>
    <lineage>
        <taxon>Bacteria</taxon>
        <taxon>Bacillati</taxon>
        <taxon>Actinomycetota</taxon>
        <taxon>Actinomycetes</taxon>
        <taxon>Mycobacteriales</taxon>
        <taxon>Mycobacteriaceae</taxon>
        <taxon>Mycolicibacterium</taxon>
    </lineage>
</organism>
<protein>
    <submittedName>
        <fullName evidence="2">SnoaL-like protein</fullName>
    </submittedName>
</protein>
<feature type="domain" description="SnoaL-like" evidence="1">
    <location>
        <begin position="6"/>
        <end position="131"/>
    </location>
</feature>
<evidence type="ECO:0000313" key="2">
    <source>
        <dbReference type="EMBL" id="PXX01615.1"/>
    </source>
</evidence>
<dbReference type="RefSeq" id="WP_110319352.1">
    <property type="nucleotide sequence ID" value="NZ_QJJU01000027.1"/>
</dbReference>
<dbReference type="OrthoDB" id="981191at2"/>
<comment type="caution">
    <text evidence="2">The sequence shown here is derived from an EMBL/GenBank/DDBJ whole genome shotgun (WGS) entry which is preliminary data.</text>
</comment>
<proteinExistence type="predicted"/>
<dbReference type="InterPro" id="IPR032710">
    <property type="entry name" value="NTF2-like_dom_sf"/>
</dbReference>
<evidence type="ECO:0000259" key="1">
    <source>
        <dbReference type="Pfam" id="PF13577"/>
    </source>
</evidence>
<dbReference type="EMBL" id="QJJU01000027">
    <property type="protein sequence ID" value="PXX01615.1"/>
    <property type="molecule type" value="Genomic_DNA"/>
</dbReference>
<dbReference type="Pfam" id="PF13577">
    <property type="entry name" value="SnoaL_4"/>
    <property type="match status" value="1"/>
</dbReference>
<keyword evidence="3" id="KW-1185">Reference proteome</keyword>
<reference evidence="2 3" key="2">
    <citation type="submission" date="2018-06" db="EMBL/GenBank/DDBJ databases">
        <title>Sequencing of bacterial isolates from soil warming experiment in Harvard Forest, Massachusetts, USA.</title>
        <authorList>
            <person name="Deangelis K.PhD."/>
        </authorList>
    </citation>
    <scope>NUCLEOTIDE SEQUENCE [LARGE SCALE GENOMIC DNA]</scope>
    <source>
        <strain evidence="2 3">GAS496</strain>
    </source>
</reference>
<reference evidence="3" key="1">
    <citation type="submission" date="2018-05" db="EMBL/GenBank/DDBJ databases">
        <authorList>
            <person name="Deangelis K."/>
            <person name="Huntemann M."/>
            <person name="Clum A."/>
            <person name="Pillay M."/>
            <person name="Palaniappan K."/>
            <person name="Varghese N."/>
            <person name="Mikhailova N."/>
            <person name="Stamatis D."/>
            <person name="Reddy T."/>
            <person name="Daum C."/>
            <person name="Shapiro N."/>
            <person name="Ivanova N."/>
            <person name="Kyrpides N."/>
            <person name="Woyke T."/>
        </authorList>
    </citation>
    <scope>NUCLEOTIDE SEQUENCE [LARGE SCALE GENOMIC DNA]</scope>
    <source>
        <strain evidence="3">GAS496</strain>
    </source>
</reference>
<dbReference type="CDD" id="cd00531">
    <property type="entry name" value="NTF2_like"/>
    <property type="match status" value="1"/>
</dbReference>
<dbReference type="Proteomes" id="UP000247781">
    <property type="component" value="Unassembled WGS sequence"/>
</dbReference>
<evidence type="ECO:0000313" key="3">
    <source>
        <dbReference type="Proteomes" id="UP000247781"/>
    </source>
</evidence>
<dbReference type="AlphaFoldDB" id="A0A318H841"/>
<dbReference type="InterPro" id="IPR037401">
    <property type="entry name" value="SnoaL-like"/>
</dbReference>
<gene>
    <name evidence="2" type="ORF">C8E89_1279</name>
</gene>